<dbReference type="PANTHER" id="PTHR34478:SF2">
    <property type="entry name" value="MEMBRANE PROTEIN"/>
    <property type="match status" value="1"/>
</dbReference>
<gene>
    <name evidence="7" type="ORF">BPAY_193</name>
</gene>
<dbReference type="Proteomes" id="UP000217805">
    <property type="component" value="Chromosome"/>
</dbReference>
<dbReference type="PANTHER" id="PTHR34478">
    <property type="entry name" value="PROTEIN LEMA"/>
    <property type="match status" value="1"/>
</dbReference>
<keyword evidence="4 6" id="KW-1133">Transmembrane helix</keyword>
<evidence type="ECO:0000313" key="8">
    <source>
        <dbReference type="Proteomes" id="UP000217805"/>
    </source>
</evidence>
<evidence type="ECO:0000256" key="3">
    <source>
        <dbReference type="ARBA" id="ARBA00022692"/>
    </source>
</evidence>
<evidence type="ECO:0000256" key="2">
    <source>
        <dbReference type="ARBA" id="ARBA00008854"/>
    </source>
</evidence>
<dbReference type="InterPro" id="IPR007156">
    <property type="entry name" value="MamQ_LemA"/>
</dbReference>
<accession>A0ABN5V402</accession>
<dbReference type="InterPro" id="IPR023353">
    <property type="entry name" value="LemA-like_dom_sf"/>
</dbReference>
<evidence type="ECO:0000256" key="6">
    <source>
        <dbReference type="SAM" id="Phobius"/>
    </source>
</evidence>
<evidence type="ECO:0000256" key="1">
    <source>
        <dbReference type="ARBA" id="ARBA00004167"/>
    </source>
</evidence>
<evidence type="ECO:0000256" key="5">
    <source>
        <dbReference type="ARBA" id="ARBA00023136"/>
    </source>
</evidence>
<comment type="subcellular location">
    <subcellularLocation>
        <location evidence="1">Membrane</location>
        <topology evidence="1">Single-pass membrane protein</topology>
    </subcellularLocation>
</comment>
<keyword evidence="8" id="KW-1185">Reference proteome</keyword>
<protein>
    <submittedName>
        <fullName evidence="7">LemA family protein</fullName>
    </submittedName>
</protein>
<dbReference type="Gene3D" id="1.20.1440.20">
    <property type="entry name" value="LemA-like domain"/>
    <property type="match status" value="1"/>
</dbReference>
<dbReference type="Pfam" id="PF04011">
    <property type="entry name" value="LemA"/>
    <property type="match status" value="1"/>
</dbReference>
<dbReference type="SUPFAM" id="SSF140478">
    <property type="entry name" value="LemA-like"/>
    <property type="match status" value="1"/>
</dbReference>
<keyword evidence="5 6" id="KW-0472">Membrane</keyword>
<name>A0ABN5V402_9FLAO</name>
<evidence type="ECO:0000313" key="7">
    <source>
        <dbReference type="EMBL" id="BAR91945.1"/>
    </source>
</evidence>
<feature type="transmembrane region" description="Helical" evidence="6">
    <location>
        <begin position="7"/>
        <end position="27"/>
    </location>
</feature>
<reference evidence="7 8" key="1">
    <citation type="journal article" date="2015" name="Microbes Environ.">
        <title>An Efficient Strategy Developed for Next-Generation Sequencing of Endosymbiont Genomes Performed Using Crude DNA Isolated from Host Tissues: A Case Study of Blattabacterium cuenoti Inhabiting the Fat Bodies of Cockroaches.</title>
        <authorList>
            <person name="Kinjo Y."/>
            <person name="Saitoh S."/>
            <person name="Tokuda G."/>
        </authorList>
    </citation>
    <scope>NUCLEOTIDE SEQUENCE [LARGE SCALE GENOMIC DNA]</scope>
    <source>
        <strain evidence="7 8">BPAY</strain>
    </source>
</reference>
<sequence>MKNMKKNFLMGFSIIFILMFVIILWIANTYNHLVKLNENIKTQWGQVENVYQRRADLIPNLVNTVKGSANFEKDTLNQIIEARAKATSLSINTNDLNQNQINKYQKVQDHLNHSVSRLLLIVENYPNLRSTQNFYELQNQLEGTENRINVERNRFNEKVNNFNIYRNQFPKIIIANLFSKFQEKGYFQSQIGSKKSPIIDFSK</sequence>
<proteinExistence type="inferred from homology"/>
<comment type="similarity">
    <text evidence="2">Belongs to the LemA family.</text>
</comment>
<evidence type="ECO:0000256" key="4">
    <source>
        <dbReference type="ARBA" id="ARBA00022989"/>
    </source>
</evidence>
<keyword evidence="3 6" id="KW-0812">Transmembrane</keyword>
<organism evidence="7 8">
    <name type="scientific">Blattabacterium cuenoti BPAY</name>
    <dbReference type="NCBI Taxonomy" id="1457031"/>
    <lineage>
        <taxon>Bacteria</taxon>
        <taxon>Pseudomonadati</taxon>
        <taxon>Bacteroidota</taxon>
        <taxon>Flavobacteriia</taxon>
        <taxon>Flavobacteriales</taxon>
        <taxon>Blattabacteriaceae</taxon>
        <taxon>Blattabacterium</taxon>
    </lineage>
</organism>
<dbReference type="EMBL" id="AP014609">
    <property type="protein sequence ID" value="BAR91945.1"/>
    <property type="molecule type" value="Genomic_DNA"/>
</dbReference>